<keyword evidence="4 7" id="KW-0418">Kinase</keyword>
<feature type="domain" description="Carbohydrate kinase FGGY N-terminal" evidence="5">
    <location>
        <begin position="10"/>
        <end position="250"/>
    </location>
</feature>
<protein>
    <submittedName>
        <fullName evidence="7">Carbohydrate kinase, FGGY( )</fullName>
        <ecNumber evidence="7">2.7.1.17</ecNumber>
    </submittedName>
</protein>
<dbReference type="InterPro" id="IPR018485">
    <property type="entry name" value="FGGY_C"/>
</dbReference>
<evidence type="ECO:0000259" key="5">
    <source>
        <dbReference type="Pfam" id="PF00370"/>
    </source>
</evidence>
<dbReference type="Gene3D" id="3.30.420.40">
    <property type="match status" value="2"/>
</dbReference>
<dbReference type="EC" id="2.7.1.17" evidence="7"/>
<dbReference type="InterPro" id="IPR050406">
    <property type="entry name" value="FGGY_Carb_Kinase"/>
</dbReference>
<dbReference type="EMBL" id="CADCTE010000101">
    <property type="protein sequence ID" value="CAA9244594.1"/>
    <property type="molecule type" value="Genomic_DNA"/>
</dbReference>
<comment type="similarity">
    <text evidence="1">Belongs to the FGGY kinase family.</text>
</comment>
<keyword evidence="2" id="KW-0119">Carbohydrate metabolism</keyword>
<name>A0A6J4I7Z2_9MICC</name>
<dbReference type="Pfam" id="PF02782">
    <property type="entry name" value="FGGY_C"/>
    <property type="match status" value="1"/>
</dbReference>
<dbReference type="AlphaFoldDB" id="A0A6J4I7Z2"/>
<dbReference type="InterPro" id="IPR018484">
    <property type="entry name" value="FGGY_N"/>
</dbReference>
<reference evidence="7" key="1">
    <citation type="submission" date="2020-02" db="EMBL/GenBank/DDBJ databases">
        <authorList>
            <person name="Meier V. D."/>
        </authorList>
    </citation>
    <scope>NUCLEOTIDE SEQUENCE</scope>
    <source>
        <strain evidence="7">AVDCRST_MAG83</strain>
    </source>
</reference>
<dbReference type="InterPro" id="IPR043129">
    <property type="entry name" value="ATPase_NBD"/>
</dbReference>
<gene>
    <name evidence="7" type="ORF">AVDCRST_MAG83-2164</name>
</gene>
<organism evidence="7">
    <name type="scientific">uncultured Arthrobacter sp</name>
    <dbReference type="NCBI Taxonomy" id="114050"/>
    <lineage>
        <taxon>Bacteria</taxon>
        <taxon>Bacillati</taxon>
        <taxon>Actinomycetota</taxon>
        <taxon>Actinomycetes</taxon>
        <taxon>Micrococcales</taxon>
        <taxon>Micrococcaceae</taxon>
        <taxon>Arthrobacter</taxon>
        <taxon>environmental samples</taxon>
    </lineage>
</organism>
<dbReference type="GO" id="GO:0004856">
    <property type="term" value="F:D-xylulokinase activity"/>
    <property type="evidence" value="ECO:0007669"/>
    <property type="project" value="UniProtKB-EC"/>
</dbReference>
<dbReference type="PANTHER" id="PTHR43095:SF5">
    <property type="entry name" value="XYLULOSE KINASE"/>
    <property type="match status" value="1"/>
</dbReference>
<evidence type="ECO:0000256" key="4">
    <source>
        <dbReference type="ARBA" id="ARBA00022777"/>
    </source>
</evidence>
<dbReference type="PIRSF" id="PIRSF000538">
    <property type="entry name" value="GlpK"/>
    <property type="match status" value="1"/>
</dbReference>
<evidence type="ECO:0000256" key="1">
    <source>
        <dbReference type="ARBA" id="ARBA00009156"/>
    </source>
</evidence>
<dbReference type="PANTHER" id="PTHR43095">
    <property type="entry name" value="SUGAR KINASE"/>
    <property type="match status" value="1"/>
</dbReference>
<proteinExistence type="inferred from homology"/>
<evidence type="ECO:0000259" key="6">
    <source>
        <dbReference type="Pfam" id="PF02782"/>
    </source>
</evidence>
<keyword evidence="3 7" id="KW-0808">Transferase</keyword>
<evidence type="ECO:0000256" key="2">
    <source>
        <dbReference type="ARBA" id="ARBA00022629"/>
    </source>
</evidence>
<dbReference type="SUPFAM" id="SSF53067">
    <property type="entry name" value="Actin-like ATPase domain"/>
    <property type="match status" value="2"/>
</dbReference>
<evidence type="ECO:0000313" key="7">
    <source>
        <dbReference type="EMBL" id="CAA9244594.1"/>
    </source>
</evidence>
<dbReference type="GO" id="GO:0042732">
    <property type="term" value="P:D-xylose metabolic process"/>
    <property type="evidence" value="ECO:0007669"/>
    <property type="project" value="UniProtKB-KW"/>
</dbReference>
<accession>A0A6J4I7Z2</accession>
<keyword evidence="2" id="KW-0859">Xylose metabolism</keyword>
<dbReference type="Pfam" id="PF00370">
    <property type="entry name" value="FGGY_N"/>
    <property type="match status" value="1"/>
</dbReference>
<evidence type="ECO:0000256" key="3">
    <source>
        <dbReference type="ARBA" id="ARBA00022679"/>
    </source>
</evidence>
<feature type="domain" description="Carbohydrate kinase FGGY C-terminal" evidence="6">
    <location>
        <begin position="310"/>
        <end position="437"/>
    </location>
</feature>
<dbReference type="InterPro" id="IPR000577">
    <property type="entry name" value="Carb_kinase_FGGY"/>
</dbReference>
<sequence length="496" mass="51349">MNPGEGAAAWMGIDLGTQSVRVLLVDDSGTTLGSATAPLTSIRKGNRHEQDPEQWWGAVVAASREALAGVPGVPVRGVAVDGTSGTILLADGHGNPLTPGLMYDDGRAHLEADRVNDTGGPTWAALGYQRMQPSWALPKLVWLQAHHAALVKAPGTQLMHQADFINRRLAGHNIPTDLSNALKTGVHLMEESWPEGLLDTLGVPQSVLPPLVRSGTVIAGVGGDAAVQAGIPAGTPVISGATDGCAAQIGAGALSTGDWNSVVGTTLILKGVSDTLLQDPLGVVYSHKGPDGRWLPGGASSSGAGLIARDLAGRDLAALEEAARTVSPGSVVTYPLVSPGERFPFAAPDAREFTLGVPGSDAERYAAILQGLAYIERLCFDYLASLGASTSGRLTFTGGATKSRYWSQLRADVLGRAVELPGNSEPALGMAVLAAAAVSGRSAAEAAAGMVRIRDTISPRPEYADRFGPGYLMFVSGLEERGWLNPHTAAYARSNL</sequence>
<dbReference type="CDD" id="cd07783">
    <property type="entry name" value="ASKHA_NBD_FGGY_SePSK_AtXK1-like"/>
    <property type="match status" value="1"/>
</dbReference>